<feature type="region of interest" description="Disordered" evidence="1">
    <location>
        <begin position="262"/>
        <end position="290"/>
    </location>
</feature>
<evidence type="ECO:0000313" key="4">
    <source>
        <dbReference type="EMBL" id="KAJ7700773.1"/>
    </source>
</evidence>
<dbReference type="Proteomes" id="UP001221757">
    <property type="component" value="Unassembled WGS sequence"/>
</dbReference>
<reference evidence="4" key="1">
    <citation type="submission" date="2023-03" db="EMBL/GenBank/DDBJ databases">
        <title>Massive genome expansion in bonnet fungi (Mycena s.s.) driven by repeated elements and novel gene families across ecological guilds.</title>
        <authorList>
            <consortium name="Lawrence Berkeley National Laboratory"/>
            <person name="Harder C.B."/>
            <person name="Miyauchi S."/>
            <person name="Viragh M."/>
            <person name="Kuo A."/>
            <person name="Thoen E."/>
            <person name="Andreopoulos B."/>
            <person name="Lu D."/>
            <person name="Skrede I."/>
            <person name="Drula E."/>
            <person name="Henrissat B."/>
            <person name="Morin E."/>
            <person name="Kohler A."/>
            <person name="Barry K."/>
            <person name="LaButti K."/>
            <person name="Morin E."/>
            <person name="Salamov A."/>
            <person name="Lipzen A."/>
            <person name="Mereny Z."/>
            <person name="Hegedus B."/>
            <person name="Baldrian P."/>
            <person name="Stursova M."/>
            <person name="Weitz H."/>
            <person name="Taylor A."/>
            <person name="Grigoriev I.V."/>
            <person name="Nagy L.G."/>
            <person name="Martin F."/>
            <person name="Kauserud H."/>
        </authorList>
    </citation>
    <scope>NUCLEOTIDE SEQUENCE</scope>
    <source>
        <strain evidence="4">CBHHK067</strain>
    </source>
</reference>
<accession>A0AAD7DY92</accession>
<evidence type="ECO:0000313" key="5">
    <source>
        <dbReference type="Proteomes" id="UP001221757"/>
    </source>
</evidence>
<keyword evidence="5" id="KW-1185">Reference proteome</keyword>
<feature type="domain" description="DUF6534" evidence="3">
    <location>
        <begin position="167"/>
        <end position="253"/>
    </location>
</feature>
<dbReference type="EMBL" id="JARKIE010000019">
    <property type="protein sequence ID" value="KAJ7700773.1"/>
    <property type="molecule type" value="Genomic_DNA"/>
</dbReference>
<dbReference type="AlphaFoldDB" id="A0AAD7DY92"/>
<name>A0AAD7DY92_MYCRO</name>
<comment type="caution">
    <text evidence="4">The sequence shown here is derived from an EMBL/GenBank/DDBJ whole genome shotgun (WGS) entry which is preliminary data.</text>
</comment>
<keyword evidence="2" id="KW-0472">Membrane</keyword>
<organism evidence="4 5">
    <name type="scientific">Mycena rosella</name>
    <name type="common">Pink bonnet</name>
    <name type="synonym">Agaricus rosellus</name>
    <dbReference type="NCBI Taxonomy" id="1033263"/>
    <lineage>
        <taxon>Eukaryota</taxon>
        <taxon>Fungi</taxon>
        <taxon>Dikarya</taxon>
        <taxon>Basidiomycota</taxon>
        <taxon>Agaricomycotina</taxon>
        <taxon>Agaricomycetes</taxon>
        <taxon>Agaricomycetidae</taxon>
        <taxon>Agaricales</taxon>
        <taxon>Marasmiineae</taxon>
        <taxon>Mycenaceae</taxon>
        <taxon>Mycena</taxon>
    </lineage>
</organism>
<dbReference type="Pfam" id="PF20152">
    <property type="entry name" value="DUF6534"/>
    <property type="match status" value="1"/>
</dbReference>
<evidence type="ECO:0000256" key="2">
    <source>
        <dbReference type="SAM" id="Phobius"/>
    </source>
</evidence>
<gene>
    <name evidence="4" type="ORF">B0H17DRAFT_1046602</name>
</gene>
<sequence>MATDAPPLPNVTLLFGPMLIGVFINMILYGVLLGQVLTYYKLYQKDATWMRYFILVLFIIETANTGFDMAFMFQPLILNYGQKPTFFPTVFVTQPLCVVLVSTPIQLFFAWRIRSLTKSYWVPAIIAILALASCTGGIWTAAMIKIVKTFANKPKLHNSALLWFLSSCVADILITISLVLSLARRKTGFSGTDSVIDRIIRMTIQTGMLTAVFSILDVVCFMVLPHAAINFAFDLALSKLYTNCLMSTLNARHGLNSVSATGGVSAEGRRNNSHGLMGGAPTSPAGRRHPETFEHHTRQMDSSAIYELDTQKSAYDVEATYGQPREEFGIQVTKVIERVKDPLPHPFTQ</sequence>
<dbReference type="InterPro" id="IPR045339">
    <property type="entry name" value="DUF6534"/>
</dbReference>
<keyword evidence="2" id="KW-0812">Transmembrane</keyword>
<protein>
    <recommendedName>
        <fullName evidence="3">DUF6534 domain-containing protein</fullName>
    </recommendedName>
</protein>
<dbReference type="PANTHER" id="PTHR40465:SF1">
    <property type="entry name" value="DUF6534 DOMAIN-CONTAINING PROTEIN"/>
    <property type="match status" value="1"/>
</dbReference>
<feature type="transmembrane region" description="Helical" evidence="2">
    <location>
        <begin position="20"/>
        <end position="40"/>
    </location>
</feature>
<feature type="transmembrane region" description="Helical" evidence="2">
    <location>
        <begin position="121"/>
        <end position="142"/>
    </location>
</feature>
<keyword evidence="2" id="KW-1133">Transmembrane helix</keyword>
<dbReference type="PANTHER" id="PTHR40465">
    <property type="entry name" value="CHROMOSOME 1, WHOLE GENOME SHOTGUN SEQUENCE"/>
    <property type="match status" value="1"/>
</dbReference>
<feature type="transmembrane region" description="Helical" evidence="2">
    <location>
        <begin position="162"/>
        <end position="183"/>
    </location>
</feature>
<evidence type="ECO:0000259" key="3">
    <source>
        <dbReference type="Pfam" id="PF20152"/>
    </source>
</evidence>
<feature type="transmembrane region" description="Helical" evidence="2">
    <location>
        <begin position="204"/>
        <end position="224"/>
    </location>
</feature>
<evidence type="ECO:0000256" key="1">
    <source>
        <dbReference type="SAM" id="MobiDB-lite"/>
    </source>
</evidence>
<feature type="transmembrane region" description="Helical" evidence="2">
    <location>
        <begin position="85"/>
        <end position="109"/>
    </location>
</feature>
<proteinExistence type="predicted"/>
<feature type="transmembrane region" description="Helical" evidence="2">
    <location>
        <begin position="52"/>
        <end position="73"/>
    </location>
</feature>